<keyword evidence="5 6" id="KW-0732">Signal</keyword>
<keyword evidence="8" id="KW-1185">Reference proteome</keyword>
<proteinExistence type="inferred from homology"/>
<comment type="caution">
    <text evidence="7">The sequence shown here is derived from an EMBL/GenBank/DDBJ whole genome shotgun (WGS) entry which is preliminary data.</text>
</comment>
<dbReference type="Pfam" id="PF05938">
    <property type="entry name" value="Self-incomp_S1"/>
    <property type="match status" value="1"/>
</dbReference>
<dbReference type="GO" id="GO:0005576">
    <property type="term" value="C:extracellular region"/>
    <property type="evidence" value="ECO:0007669"/>
    <property type="project" value="UniProtKB-SubCell"/>
</dbReference>
<organism evidence="7 8">
    <name type="scientific">Canavalia gladiata</name>
    <name type="common">Sword bean</name>
    <name type="synonym">Dolichos gladiatus</name>
    <dbReference type="NCBI Taxonomy" id="3824"/>
    <lineage>
        <taxon>Eukaryota</taxon>
        <taxon>Viridiplantae</taxon>
        <taxon>Streptophyta</taxon>
        <taxon>Embryophyta</taxon>
        <taxon>Tracheophyta</taxon>
        <taxon>Spermatophyta</taxon>
        <taxon>Magnoliopsida</taxon>
        <taxon>eudicotyledons</taxon>
        <taxon>Gunneridae</taxon>
        <taxon>Pentapetalae</taxon>
        <taxon>rosids</taxon>
        <taxon>fabids</taxon>
        <taxon>Fabales</taxon>
        <taxon>Fabaceae</taxon>
        <taxon>Papilionoideae</taxon>
        <taxon>50 kb inversion clade</taxon>
        <taxon>NPAAA clade</taxon>
        <taxon>indigoferoid/millettioid clade</taxon>
        <taxon>Phaseoleae</taxon>
        <taxon>Canavalia</taxon>
    </lineage>
</organism>
<evidence type="ECO:0000256" key="2">
    <source>
        <dbReference type="ARBA" id="ARBA00005581"/>
    </source>
</evidence>
<name>A0AAN9KG04_CANGL</name>
<dbReference type="Proteomes" id="UP001367508">
    <property type="component" value="Unassembled WGS sequence"/>
</dbReference>
<comment type="similarity">
    <text evidence="2 6">Belongs to the plant self-incompatibility (S1) protein family.</text>
</comment>
<keyword evidence="3 6" id="KW-0713">Self-incompatibility</keyword>
<evidence type="ECO:0000256" key="5">
    <source>
        <dbReference type="ARBA" id="ARBA00022729"/>
    </source>
</evidence>
<evidence type="ECO:0000256" key="3">
    <source>
        <dbReference type="ARBA" id="ARBA00022471"/>
    </source>
</evidence>
<dbReference type="InterPro" id="IPR010264">
    <property type="entry name" value="Self-incomp_S1"/>
</dbReference>
<comment type="subcellular location">
    <subcellularLocation>
        <location evidence="1 6">Secreted</location>
    </subcellularLocation>
</comment>
<dbReference type="EMBL" id="JAYMYQ010000008">
    <property type="protein sequence ID" value="KAK7316364.1"/>
    <property type="molecule type" value="Genomic_DNA"/>
</dbReference>
<feature type="signal peptide" evidence="6">
    <location>
        <begin position="1"/>
        <end position="28"/>
    </location>
</feature>
<protein>
    <recommendedName>
        <fullName evidence="6">S-protein homolog</fullName>
    </recommendedName>
</protein>
<evidence type="ECO:0000256" key="4">
    <source>
        <dbReference type="ARBA" id="ARBA00022525"/>
    </source>
</evidence>
<dbReference type="PANTHER" id="PTHR31232:SF43">
    <property type="entry name" value="S-PROTEIN HOMOLOG 29-RELATED"/>
    <property type="match status" value="1"/>
</dbReference>
<dbReference type="PANTHER" id="PTHR31232">
    <property type="match status" value="1"/>
</dbReference>
<reference evidence="7 8" key="1">
    <citation type="submission" date="2024-01" db="EMBL/GenBank/DDBJ databases">
        <title>The genomes of 5 underutilized Papilionoideae crops provide insights into root nodulation and disease resistanc.</title>
        <authorList>
            <person name="Jiang F."/>
        </authorList>
    </citation>
    <scope>NUCLEOTIDE SEQUENCE [LARGE SCALE GENOMIC DNA]</scope>
    <source>
        <strain evidence="7">LVBAO_FW01</strain>
        <tissue evidence="7">Leaves</tissue>
    </source>
</reference>
<evidence type="ECO:0000313" key="7">
    <source>
        <dbReference type="EMBL" id="KAK7316364.1"/>
    </source>
</evidence>
<sequence>MDPVSKMMLSFNMVLIIVLALEFKGGESGFFFSKVSIFINNRIPDQRLGVHCKDKTHDIGYKILPFGGNYSFKLRPDPFLKVTLYFCKFYWFQTEHYFDIYKQERDEPDCDTACYWQIFKTGPCKIKPTSRECFTWNEQLLRDNQLAQRNNITLRV</sequence>
<gene>
    <name evidence="7" type="ORF">VNO77_35348</name>
</gene>
<accession>A0AAN9KG04</accession>
<dbReference type="GO" id="GO:0060320">
    <property type="term" value="P:rejection of self pollen"/>
    <property type="evidence" value="ECO:0007669"/>
    <property type="project" value="UniProtKB-KW"/>
</dbReference>
<evidence type="ECO:0000256" key="1">
    <source>
        <dbReference type="ARBA" id="ARBA00004613"/>
    </source>
</evidence>
<keyword evidence="4 6" id="KW-0964">Secreted</keyword>
<dbReference type="AlphaFoldDB" id="A0AAN9KG04"/>
<evidence type="ECO:0000313" key="8">
    <source>
        <dbReference type="Proteomes" id="UP001367508"/>
    </source>
</evidence>
<feature type="chain" id="PRO_5042667253" description="S-protein homolog" evidence="6">
    <location>
        <begin position="29"/>
        <end position="156"/>
    </location>
</feature>
<evidence type="ECO:0000256" key="6">
    <source>
        <dbReference type="RuleBase" id="RU367044"/>
    </source>
</evidence>